<reference evidence="3 4" key="1">
    <citation type="submission" date="2024-02" db="EMBL/GenBank/DDBJ databases">
        <title>De novo assembly and annotation of 12 fungi associated with fruit tree decline syndrome in Ontario, Canada.</title>
        <authorList>
            <person name="Sulman M."/>
            <person name="Ellouze W."/>
            <person name="Ilyukhin E."/>
        </authorList>
    </citation>
    <scope>NUCLEOTIDE SEQUENCE [LARGE SCALE GENOMIC DNA]</scope>
    <source>
        <strain evidence="3 4">M11/M66-122</strain>
    </source>
</reference>
<keyword evidence="2" id="KW-0732">Signal</keyword>
<keyword evidence="1" id="KW-0472">Membrane</keyword>
<name>A0AAN9YL70_9PEZI</name>
<evidence type="ECO:0000256" key="1">
    <source>
        <dbReference type="SAM" id="Phobius"/>
    </source>
</evidence>
<feature type="chain" id="PRO_5042902521" evidence="2">
    <location>
        <begin position="25"/>
        <end position="318"/>
    </location>
</feature>
<keyword evidence="1" id="KW-1133">Transmembrane helix</keyword>
<feature type="signal peptide" evidence="2">
    <location>
        <begin position="1"/>
        <end position="24"/>
    </location>
</feature>
<proteinExistence type="predicted"/>
<evidence type="ECO:0000256" key="2">
    <source>
        <dbReference type="SAM" id="SignalP"/>
    </source>
</evidence>
<dbReference type="Proteomes" id="UP001320420">
    <property type="component" value="Unassembled WGS sequence"/>
</dbReference>
<organism evidence="3 4">
    <name type="scientific">Diatrype stigma</name>
    <dbReference type="NCBI Taxonomy" id="117547"/>
    <lineage>
        <taxon>Eukaryota</taxon>
        <taxon>Fungi</taxon>
        <taxon>Dikarya</taxon>
        <taxon>Ascomycota</taxon>
        <taxon>Pezizomycotina</taxon>
        <taxon>Sordariomycetes</taxon>
        <taxon>Xylariomycetidae</taxon>
        <taxon>Xylariales</taxon>
        <taxon>Diatrypaceae</taxon>
        <taxon>Diatrype</taxon>
    </lineage>
</organism>
<evidence type="ECO:0000313" key="4">
    <source>
        <dbReference type="Proteomes" id="UP001320420"/>
    </source>
</evidence>
<dbReference type="EMBL" id="JAKJXP020000085">
    <property type="protein sequence ID" value="KAK7748236.1"/>
    <property type="molecule type" value="Genomic_DNA"/>
</dbReference>
<keyword evidence="4" id="KW-1185">Reference proteome</keyword>
<keyword evidence="1" id="KW-0812">Transmembrane</keyword>
<gene>
    <name evidence="3" type="ORF">SLS62_008788</name>
</gene>
<accession>A0AAN9YL70</accession>
<feature type="transmembrane region" description="Helical" evidence="1">
    <location>
        <begin position="269"/>
        <end position="291"/>
    </location>
</feature>
<dbReference type="AlphaFoldDB" id="A0AAN9YL70"/>
<sequence length="318" mass="34260">MGSLAWKLSGVCWIVATVAPLAFAQVPQSVGDLEAALQPEGRFMESALGSATDDILERRQNTGSVGLNETEQAIWDKETSALCEQHLSQLTTASNPSGTAICYNLPSLDTTTGAFMADLRLYQVSTPSGDFTGISPSEIQVGVQYDGASVSPVNQTIASRSVEDALNKRQTMSPVFLQSYTMIGQVDMDRMPNPMTIGGIEALVMPKVTLSARQATATVSANEAAFINGIFSREVIMSDFGLAQLAVDNITAQYQAGEVAFILPGVNILIFPIGLIITSIWTVLGFAAYGFGTYERYAYRDAYRRRKARELKVGTGRI</sequence>
<evidence type="ECO:0000313" key="3">
    <source>
        <dbReference type="EMBL" id="KAK7748236.1"/>
    </source>
</evidence>
<comment type="caution">
    <text evidence="3">The sequence shown here is derived from an EMBL/GenBank/DDBJ whole genome shotgun (WGS) entry which is preliminary data.</text>
</comment>
<protein>
    <submittedName>
        <fullName evidence="3">Uncharacterized protein</fullName>
    </submittedName>
</protein>